<dbReference type="InterPro" id="IPR032506">
    <property type="entry name" value="SGSH_C"/>
</dbReference>
<keyword evidence="3" id="KW-1185">Reference proteome</keyword>
<organism evidence="2 3">
    <name type="scientific">Paenibacillus foliorum</name>
    <dbReference type="NCBI Taxonomy" id="2654974"/>
    <lineage>
        <taxon>Bacteria</taxon>
        <taxon>Bacillati</taxon>
        <taxon>Bacillota</taxon>
        <taxon>Bacilli</taxon>
        <taxon>Bacillales</taxon>
        <taxon>Paenibacillaceae</taxon>
        <taxon>Paenibacillus</taxon>
    </lineage>
</organism>
<dbReference type="SUPFAM" id="SSF53649">
    <property type="entry name" value="Alkaline phosphatase-like"/>
    <property type="match status" value="1"/>
</dbReference>
<sequence length="52" mass="5583">MRVPLIVHHPGVMKPGEVSDTLVSLIDLGPTVLSLTGTTVPYHMQGQPYLGE</sequence>
<dbReference type="EMBL" id="WHOD01000054">
    <property type="protein sequence ID" value="NOU94128.1"/>
    <property type="molecule type" value="Genomic_DNA"/>
</dbReference>
<dbReference type="Pfam" id="PF16347">
    <property type="entry name" value="SGSH_C"/>
    <property type="match status" value="1"/>
</dbReference>
<dbReference type="InterPro" id="IPR017850">
    <property type="entry name" value="Alkaline_phosphatase_core_sf"/>
</dbReference>
<gene>
    <name evidence="2" type="ORF">GC093_13015</name>
</gene>
<dbReference type="GO" id="GO:0016787">
    <property type="term" value="F:hydrolase activity"/>
    <property type="evidence" value="ECO:0007669"/>
    <property type="project" value="UniProtKB-KW"/>
</dbReference>
<name>A0A972GTY6_9BACL</name>
<accession>A0A972GTY6</accession>
<evidence type="ECO:0000313" key="3">
    <source>
        <dbReference type="Proteomes" id="UP000641588"/>
    </source>
</evidence>
<evidence type="ECO:0000313" key="2">
    <source>
        <dbReference type="EMBL" id="NOU94128.1"/>
    </source>
</evidence>
<proteinExistence type="predicted"/>
<keyword evidence="2" id="KW-0378">Hydrolase</keyword>
<feature type="domain" description="N-sulphoglucosamine sulphohydrolase C-terminal" evidence="1">
    <location>
        <begin position="1"/>
        <end position="49"/>
    </location>
</feature>
<dbReference type="Gene3D" id="3.40.720.10">
    <property type="entry name" value="Alkaline Phosphatase, subunit A"/>
    <property type="match status" value="1"/>
</dbReference>
<reference evidence="2" key="1">
    <citation type="submission" date="2019-10" db="EMBL/GenBank/DDBJ databases">
        <title>Description of Paenibacillus glebae sp. nov.</title>
        <authorList>
            <person name="Carlier A."/>
            <person name="Qi S."/>
        </authorList>
    </citation>
    <scope>NUCLEOTIDE SEQUENCE</scope>
    <source>
        <strain evidence="2">LMG 31456</strain>
    </source>
</reference>
<protein>
    <submittedName>
        <fullName evidence="2">Sulfatase-like hydrolase/transferase</fullName>
    </submittedName>
</protein>
<dbReference type="AlphaFoldDB" id="A0A972GTY6"/>
<evidence type="ECO:0000259" key="1">
    <source>
        <dbReference type="Pfam" id="PF16347"/>
    </source>
</evidence>
<dbReference type="Proteomes" id="UP000641588">
    <property type="component" value="Unassembled WGS sequence"/>
</dbReference>
<comment type="caution">
    <text evidence="2">The sequence shown here is derived from an EMBL/GenBank/DDBJ whole genome shotgun (WGS) entry which is preliminary data.</text>
</comment>